<feature type="transmembrane region" description="Helical" evidence="2">
    <location>
        <begin position="124"/>
        <end position="146"/>
    </location>
</feature>
<feature type="transmembrane region" description="Helical" evidence="2">
    <location>
        <begin position="152"/>
        <end position="175"/>
    </location>
</feature>
<feature type="region of interest" description="Disordered" evidence="1">
    <location>
        <begin position="393"/>
        <end position="459"/>
    </location>
</feature>
<dbReference type="Proteomes" id="UP000038010">
    <property type="component" value="Unassembled WGS sequence"/>
</dbReference>
<accession>A0A0N0NK89</accession>
<feature type="transmembrane region" description="Helical" evidence="2">
    <location>
        <begin position="196"/>
        <end position="218"/>
    </location>
</feature>
<dbReference type="PANTHER" id="PTHR42024:SF1">
    <property type="entry name" value="AMINO ACID PERMEASE_ SLC12A DOMAIN-CONTAINING PROTEIN"/>
    <property type="match status" value="1"/>
</dbReference>
<keyword evidence="4" id="KW-1185">Reference proteome</keyword>
<dbReference type="AlphaFoldDB" id="A0A0N0NK89"/>
<dbReference type="PANTHER" id="PTHR42024">
    <property type="entry name" value="AMINO ACID PERMEASE_ SLC12A DOMAIN-CONTAINING PROTEIN"/>
    <property type="match status" value="1"/>
</dbReference>
<feature type="transmembrane region" description="Helical" evidence="2">
    <location>
        <begin position="224"/>
        <end position="248"/>
    </location>
</feature>
<dbReference type="OrthoDB" id="4838853at2759"/>
<comment type="caution">
    <text evidence="3">The sequence shown here is derived from an EMBL/GenBank/DDBJ whole genome shotgun (WGS) entry which is preliminary data.</text>
</comment>
<gene>
    <name evidence="3" type="ORF">AB675_3914</name>
</gene>
<dbReference type="STRING" id="1664694.A0A0N0NK89"/>
<proteinExistence type="predicted"/>
<evidence type="ECO:0000256" key="1">
    <source>
        <dbReference type="SAM" id="MobiDB-lite"/>
    </source>
</evidence>
<name>A0A0N0NK89_9EURO</name>
<reference evidence="3 4" key="1">
    <citation type="submission" date="2015-06" db="EMBL/GenBank/DDBJ databases">
        <title>Draft genome of the ant-associated black yeast Phialophora attae CBS 131958.</title>
        <authorList>
            <person name="Moreno L.F."/>
            <person name="Stielow B.J."/>
            <person name="de Hoog S."/>
            <person name="Vicente V.A."/>
            <person name="Weiss V.A."/>
            <person name="de Vries M."/>
            <person name="Cruz L.M."/>
            <person name="Souza E.M."/>
        </authorList>
    </citation>
    <scope>NUCLEOTIDE SEQUENCE [LARGE SCALE GENOMIC DNA]</scope>
    <source>
        <strain evidence="3 4">CBS 131958</strain>
    </source>
</reference>
<keyword evidence="2" id="KW-0472">Membrane</keyword>
<dbReference type="VEuPathDB" id="FungiDB:AB675_3914"/>
<feature type="region of interest" description="Disordered" evidence="1">
    <location>
        <begin position="1"/>
        <end position="69"/>
    </location>
</feature>
<dbReference type="RefSeq" id="XP_017997512.1">
    <property type="nucleotide sequence ID" value="XM_018144009.1"/>
</dbReference>
<sequence length="513" mass="57738">MPEVVRGSRASVDLPRPSTTARVHFGPDTPNEQDTQLQQLGSRNSGTPNFSRTESDDPARPLQRRSSARYEDRDVADAYYDSRAATKREFKRRASTLQEYYKQHPDLLPQLPFTFKHGWKRLKLMAYIGLIFVDACAIPIILYYTMKFIGHVQGYIIFAVVATIWGGPTYVEFAVRSWRLIKKENFFRPLDTQSRWAFDYVHYVSSVAIGAVTAFLIIGSAPHIVWLRILSLPGPALLLVLGVAILWVQIYHVCGWKAPFRLSSTAKGEPVKPGVFYIIEDVVAVNAGAGRPYREAINARYAASPMFKQLMRDLSWAWCIPSVVIAIVLIVLICIHQVDKEVAYGIGWGVPFFYMALWGVLSVPYCKWYRAKERAQWENNVFIDPEKKLAEIDSAPPSETDKPLTNGPPTTPPAAATTTTDHDEKIEVDPAYQREAGATEEPVVPVSTPGADRARPRDGLHLRVEASHRDLLTLPTRHGVRLCEDVSKASERLYLSFLWSTSANIPNFGLLHQ</sequence>
<keyword evidence="2" id="KW-1133">Transmembrane helix</keyword>
<organism evidence="3 4">
    <name type="scientific">Cyphellophora attinorum</name>
    <dbReference type="NCBI Taxonomy" id="1664694"/>
    <lineage>
        <taxon>Eukaryota</taxon>
        <taxon>Fungi</taxon>
        <taxon>Dikarya</taxon>
        <taxon>Ascomycota</taxon>
        <taxon>Pezizomycotina</taxon>
        <taxon>Eurotiomycetes</taxon>
        <taxon>Chaetothyriomycetidae</taxon>
        <taxon>Chaetothyriales</taxon>
        <taxon>Cyphellophoraceae</taxon>
        <taxon>Cyphellophora</taxon>
    </lineage>
</organism>
<feature type="compositionally biased region" description="Polar residues" evidence="1">
    <location>
        <begin position="30"/>
        <end position="52"/>
    </location>
</feature>
<evidence type="ECO:0000256" key="2">
    <source>
        <dbReference type="SAM" id="Phobius"/>
    </source>
</evidence>
<dbReference type="GeneID" id="28735889"/>
<keyword evidence="2" id="KW-0812">Transmembrane</keyword>
<evidence type="ECO:0000313" key="4">
    <source>
        <dbReference type="Proteomes" id="UP000038010"/>
    </source>
</evidence>
<protein>
    <submittedName>
        <fullName evidence="3">Uncharacterized protein</fullName>
    </submittedName>
</protein>
<feature type="transmembrane region" description="Helical" evidence="2">
    <location>
        <begin position="316"/>
        <end position="338"/>
    </location>
</feature>
<feature type="transmembrane region" description="Helical" evidence="2">
    <location>
        <begin position="344"/>
        <end position="366"/>
    </location>
</feature>
<dbReference type="EMBL" id="LFJN01000023">
    <property type="protein sequence ID" value="KPI37549.1"/>
    <property type="molecule type" value="Genomic_DNA"/>
</dbReference>
<evidence type="ECO:0000313" key="3">
    <source>
        <dbReference type="EMBL" id="KPI37549.1"/>
    </source>
</evidence>